<gene>
    <name evidence="1" type="ORF">B739_1817</name>
</gene>
<accession>J9QTT9</accession>
<dbReference type="Proteomes" id="UP000006276">
    <property type="component" value="Chromosome"/>
</dbReference>
<keyword evidence="2" id="KW-1185">Reference proteome</keyword>
<dbReference type="RefSeq" id="WP_014938676.1">
    <property type="nucleotide sequence ID" value="NC_018609.1"/>
</dbReference>
<dbReference type="AlphaFoldDB" id="J9QTT9"/>
<organism evidence="1 2">
    <name type="scientific">Riemerella anatipestifer RA-CH-1</name>
    <dbReference type="NCBI Taxonomy" id="1228997"/>
    <lineage>
        <taxon>Bacteria</taxon>
        <taxon>Pseudomonadati</taxon>
        <taxon>Bacteroidota</taxon>
        <taxon>Flavobacteriia</taxon>
        <taxon>Flavobacteriales</taxon>
        <taxon>Weeksellaceae</taxon>
        <taxon>Riemerella</taxon>
    </lineage>
</organism>
<protein>
    <submittedName>
        <fullName evidence="1">Uncharacterized protein</fullName>
    </submittedName>
</protein>
<dbReference type="HOGENOM" id="CLU_1823863_0_0_10"/>
<reference evidence="1 2" key="1">
    <citation type="submission" date="2012-09" db="EMBL/GenBank/DDBJ databases">
        <title>Riemerella anatipestifer vaccine strains.</title>
        <authorList>
            <person name="Chun C.A."/>
            <person name="Shu W.M."/>
            <person name="Kang Z.D."/>
            <person name="Jia W.X."/>
        </authorList>
    </citation>
    <scope>NUCLEOTIDE SEQUENCE [LARGE SCALE GENOMIC DNA]</scope>
    <source>
        <strain evidence="1 2">RA-CH-1</strain>
    </source>
</reference>
<proteinExistence type="predicted"/>
<dbReference type="KEGG" id="rag:B739_1817"/>
<name>J9QTT9_RIEAN</name>
<evidence type="ECO:0000313" key="2">
    <source>
        <dbReference type="Proteomes" id="UP000006276"/>
    </source>
</evidence>
<dbReference type="PATRIC" id="fig|1228997.3.peg.1817"/>
<evidence type="ECO:0000313" key="1">
    <source>
        <dbReference type="EMBL" id="AFR36401.1"/>
    </source>
</evidence>
<dbReference type="EMBL" id="CP003787">
    <property type="protein sequence ID" value="AFR36401.1"/>
    <property type="molecule type" value="Genomic_DNA"/>
</dbReference>
<dbReference type="STRING" id="34085.AB406_1939"/>
<sequence length="141" mass="15827">MRKILFLFVAIALLQNCSRDRENETSNPIKKSQFFNPPSWIRGKWGHGNVVVFKFTNDDFFTSSISHKGLLESTRSAGGTAVVDEDISNSHYDFTIKIGNPGGSGPVSEGEYQFRRVSSTKIEWVNNPAGNDDSYYLTKIQ</sequence>